<keyword evidence="3" id="KW-1185">Reference proteome</keyword>
<evidence type="ECO:0000313" key="3">
    <source>
        <dbReference type="Proteomes" id="UP000637628"/>
    </source>
</evidence>
<evidence type="ECO:0000313" key="2">
    <source>
        <dbReference type="EMBL" id="GIE00483.1"/>
    </source>
</evidence>
<sequence length="212" mass="22201">MLLALVAVALAWRANGRADEAFDKASTQIAGQPATPPPTQEAPTQEPATEPTVEPTTEPASEETGTPTLDAQTKYTVKYSGKSLKIATSRCGESTNIDLDEPRVGVEAASRDFTVNPACTSSGASITLNGGVDGSLAGSPQVKPVECNELIQLSPLPQGNKAIRTGQVYCINTSRDAARVTANTWKMVVLEVTAIAQDGTVTFKASAWDIPL</sequence>
<protein>
    <submittedName>
        <fullName evidence="2">Uncharacterized protein</fullName>
    </submittedName>
</protein>
<name>A0ABQ3YSD3_9ACTN</name>
<gene>
    <name evidence="2" type="ORF">Adu01nite_18330</name>
</gene>
<evidence type="ECO:0000256" key="1">
    <source>
        <dbReference type="SAM" id="MobiDB-lite"/>
    </source>
</evidence>
<reference evidence="2 3" key="1">
    <citation type="submission" date="2021-01" db="EMBL/GenBank/DDBJ databases">
        <title>Whole genome shotgun sequence of Actinoplanes durhamensis NBRC 14914.</title>
        <authorList>
            <person name="Komaki H."/>
            <person name="Tamura T."/>
        </authorList>
    </citation>
    <scope>NUCLEOTIDE SEQUENCE [LARGE SCALE GENOMIC DNA]</scope>
    <source>
        <strain evidence="2 3">NBRC 14914</strain>
    </source>
</reference>
<dbReference type="RefSeq" id="WP_203726125.1">
    <property type="nucleotide sequence ID" value="NZ_BAAATX010000065.1"/>
</dbReference>
<dbReference type="Proteomes" id="UP000637628">
    <property type="component" value="Unassembled WGS sequence"/>
</dbReference>
<accession>A0ABQ3YSD3</accession>
<comment type="caution">
    <text evidence="2">The sequence shown here is derived from an EMBL/GenBank/DDBJ whole genome shotgun (WGS) entry which is preliminary data.</text>
</comment>
<feature type="compositionally biased region" description="Low complexity" evidence="1">
    <location>
        <begin position="41"/>
        <end position="68"/>
    </location>
</feature>
<feature type="region of interest" description="Disordered" evidence="1">
    <location>
        <begin position="27"/>
        <end position="69"/>
    </location>
</feature>
<organism evidence="2 3">
    <name type="scientific">Paractinoplanes durhamensis</name>
    <dbReference type="NCBI Taxonomy" id="113563"/>
    <lineage>
        <taxon>Bacteria</taxon>
        <taxon>Bacillati</taxon>
        <taxon>Actinomycetota</taxon>
        <taxon>Actinomycetes</taxon>
        <taxon>Micromonosporales</taxon>
        <taxon>Micromonosporaceae</taxon>
        <taxon>Paractinoplanes</taxon>
    </lineage>
</organism>
<proteinExistence type="predicted"/>
<dbReference type="EMBL" id="BOML01000017">
    <property type="protein sequence ID" value="GIE00483.1"/>
    <property type="molecule type" value="Genomic_DNA"/>
</dbReference>